<organism evidence="1 2">
    <name type="scientific">Sandarakinorhabdus fusca</name>
    <dbReference type="NCBI Taxonomy" id="1439888"/>
    <lineage>
        <taxon>Bacteria</taxon>
        <taxon>Pseudomonadati</taxon>
        <taxon>Pseudomonadota</taxon>
        <taxon>Alphaproteobacteria</taxon>
        <taxon>Sphingomonadales</taxon>
        <taxon>Sphingosinicellaceae</taxon>
        <taxon>Sandarakinorhabdus</taxon>
    </lineage>
</organism>
<comment type="caution">
    <text evidence="1">The sequence shown here is derived from an EMBL/GenBank/DDBJ whole genome shotgun (WGS) entry which is preliminary data.</text>
</comment>
<sequence>MKVTFDIDCTPAEARAFFGLPDLTPVHDLYLERLKTTMTDGLNPADFERLTRAWMPGIADGFEQWQKMFMAAVPRPPQ</sequence>
<dbReference type="EMBL" id="WIOL01000002">
    <property type="protein sequence ID" value="MQT17023.1"/>
    <property type="molecule type" value="Genomic_DNA"/>
</dbReference>
<dbReference type="Proteomes" id="UP000481327">
    <property type="component" value="Unassembled WGS sequence"/>
</dbReference>
<dbReference type="Pfam" id="PF20099">
    <property type="entry name" value="DUF6489"/>
    <property type="match status" value="1"/>
</dbReference>
<dbReference type="InterPro" id="IPR045502">
    <property type="entry name" value="DUF6489"/>
</dbReference>
<protein>
    <submittedName>
        <fullName evidence="1">Uncharacterized protein</fullName>
    </submittedName>
</protein>
<dbReference type="OrthoDB" id="5740990at2"/>
<dbReference type="RefSeq" id="WP_152577450.1">
    <property type="nucleotide sequence ID" value="NZ_JAATJI010000001.1"/>
</dbReference>
<keyword evidence="2" id="KW-1185">Reference proteome</keyword>
<dbReference type="AlphaFoldDB" id="A0A7C9KL88"/>
<name>A0A7C9KL88_9SPHN</name>
<evidence type="ECO:0000313" key="1">
    <source>
        <dbReference type="EMBL" id="MQT17023.1"/>
    </source>
</evidence>
<gene>
    <name evidence="1" type="ORF">F3168_07095</name>
</gene>
<proteinExistence type="predicted"/>
<reference evidence="1 2" key="1">
    <citation type="submission" date="2019-09" db="EMBL/GenBank/DDBJ databases">
        <title>Polymorphobacter sp. isolated from a lake in China.</title>
        <authorList>
            <person name="Liu Z."/>
        </authorList>
    </citation>
    <scope>NUCLEOTIDE SEQUENCE [LARGE SCALE GENOMIC DNA]</scope>
    <source>
        <strain evidence="1 2">D40P</strain>
    </source>
</reference>
<evidence type="ECO:0000313" key="2">
    <source>
        <dbReference type="Proteomes" id="UP000481327"/>
    </source>
</evidence>
<accession>A0A7C9KL88</accession>